<proteinExistence type="predicted"/>
<dbReference type="Pfam" id="PF13372">
    <property type="entry name" value="Alginate_exp"/>
    <property type="match status" value="1"/>
</dbReference>
<feature type="signal peptide" evidence="1">
    <location>
        <begin position="1"/>
        <end position="22"/>
    </location>
</feature>
<dbReference type="EMBL" id="JAENIK010000013">
    <property type="protein sequence ID" value="MBK1818200.1"/>
    <property type="molecule type" value="Genomic_DNA"/>
</dbReference>
<name>A0A934RAK8_9BACT</name>
<keyword evidence="1" id="KW-0732">Signal</keyword>
<evidence type="ECO:0000256" key="1">
    <source>
        <dbReference type="SAM" id="SignalP"/>
    </source>
</evidence>
<comment type="caution">
    <text evidence="3">The sequence shown here is derived from an EMBL/GenBank/DDBJ whole genome shotgun (WGS) entry which is preliminary data.</text>
</comment>
<dbReference type="InterPro" id="IPR053728">
    <property type="entry name" value="Alginate_Permeability_Chnl"/>
</dbReference>
<dbReference type="AlphaFoldDB" id="A0A934RAK8"/>
<accession>A0A934RAK8</accession>
<gene>
    <name evidence="3" type="ORF">JIN84_21430</name>
</gene>
<dbReference type="Proteomes" id="UP000600139">
    <property type="component" value="Unassembled WGS sequence"/>
</dbReference>
<protein>
    <submittedName>
        <fullName evidence="3">Alginate export family protein</fullName>
    </submittedName>
</protein>
<dbReference type="InterPro" id="IPR025388">
    <property type="entry name" value="Alginate_export_dom"/>
</dbReference>
<sequence>MNRKLLAPLSVAILTISNSSHAAEKEVTLFNGWLRQQYPGSQPWDIGAELRGRFENKDDAGVNASTDFVPGIAESREAFYFREKIHVGYKSEWIGGFVEGRDASGHEDEKADDVFDLHQAYLTLGNAKEFPLTAQIGRQELSYGDQRFVGKGDWSNYGRSFDAVKLRLENPFGWVDAFTSRVVLPDDGNFNTSNDYDYFSGIYAGSKKLMPWQDTQVYFLARNYGKQAPNAIGTGNPGSPSTQRDIYTLGTLWKSNADAFGGWDYSLEAAFQFGSVYNSAQDARLDQRSHALFLDGGHTWDNIWSTPRLGIGYEYGSGDGDSTDGRVETLENLFGTQHRPYGLMDLAGARNMHIPKLAFSMKPVKGLTFSVDYLTFILADTGDLFYPESGGGRNANGYGINSGYGSYVGSEIDIYANYAVTKWSNVQLGYGHFFTGDYIEDSVGTAAEDADWFYTQLTLTF</sequence>
<reference evidence="3" key="1">
    <citation type="submission" date="2021-01" db="EMBL/GenBank/DDBJ databases">
        <title>Modified the classification status of verrucomicrobia.</title>
        <authorList>
            <person name="Feng X."/>
        </authorList>
    </citation>
    <scope>NUCLEOTIDE SEQUENCE</scope>
    <source>
        <strain evidence="3">JCM 18052</strain>
    </source>
</reference>
<organism evidence="3 4">
    <name type="scientific">Luteolibacter yonseiensis</name>
    <dbReference type="NCBI Taxonomy" id="1144680"/>
    <lineage>
        <taxon>Bacteria</taxon>
        <taxon>Pseudomonadati</taxon>
        <taxon>Verrucomicrobiota</taxon>
        <taxon>Verrucomicrobiia</taxon>
        <taxon>Verrucomicrobiales</taxon>
        <taxon>Verrucomicrobiaceae</taxon>
        <taxon>Luteolibacter</taxon>
    </lineage>
</organism>
<dbReference type="Gene3D" id="2.40.160.100">
    <property type="match status" value="1"/>
</dbReference>
<keyword evidence="4" id="KW-1185">Reference proteome</keyword>
<feature type="domain" description="Alginate export" evidence="2">
    <location>
        <begin position="45"/>
        <end position="450"/>
    </location>
</feature>
<evidence type="ECO:0000313" key="3">
    <source>
        <dbReference type="EMBL" id="MBK1818200.1"/>
    </source>
</evidence>
<evidence type="ECO:0000259" key="2">
    <source>
        <dbReference type="Pfam" id="PF13372"/>
    </source>
</evidence>
<evidence type="ECO:0000313" key="4">
    <source>
        <dbReference type="Proteomes" id="UP000600139"/>
    </source>
</evidence>
<dbReference type="RefSeq" id="WP_200353149.1">
    <property type="nucleotide sequence ID" value="NZ_BAABHZ010000002.1"/>
</dbReference>
<feature type="chain" id="PRO_5036702793" evidence="1">
    <location>
        <begin position="23"/>
        <end position="461"/>
    </location>
</feature>